<feature type="transmembrane region" description="Helical" evidence="1">
    <location>
        <begin position="29"/>
        <end position="52"/>
    </location>
</feature>
<gene>
    <name evidence="2" type="ORF">E8P82_14630</name>
</gene>
<feature type="transmembrane region" description="Helical" evidence="1">
    <location>
        <begin position="73"/>
        <end position="96"/>
    </location>
</feature>
<dbReference type="RefSeq" id="WP_136455788.1">
    <property type="nucleotide sequence ID" value="NZ_SSWH01000023.1"/>
</dbReference>
<accession>A0A4S5DZY9</accession>
<organism evidence="2 3">
    <name type="scientific">Arthrobacter echini</name>
    <dbReference type="NCBI Taxonomy" id="1529066"/>
    <lineage>
        <taxon>Bacteria</taxon>
        <taxon>Bacillati</taxon>
        <taxon>Actinomycetota</taxon>
        <taxon>Actinomycetes</taxon>
        <taxon>Micrococcales</taxon>
        <taxon>Micrococcaceae</taxon>
        <taxon>Arthrobacter</taxon>
    </lineage>
</organism>
<protein>
    <submittedName>
        <fullName evidence="2">Uncharacterized protein</fullName>
    </submittedName>
</protein>
<comment type="caution">
    <text evidence="2">The sequence shown here is derived from an EMBL/GenBank/DDBJ whole genome shotgun (WGS) entry which is preliminary data.</text>
</comment>
<keyword evidence="1" id="KW-1133">Transmembrane helix</keyword>
<name>A0A4S5DZY9_9MICC</name>
<keyword evidence="1" id="KW-0472">Membrane</keyword>
<dbReference type="EMBL" id="SSWH01000023">
    <property type="protein sequence ID" value="THJ64605.1"/>
    <property type="molecule type" value="Genomic_DNA"/>
</dbReference>
<feature type="transmembrane region" description="Helical" evidence="1">
    <location>
        <begin position="108"/>
        <end position="128"/>
    </location>
</feature>
<reference evidence="2 3" key="1">
    <citation type="submission" date="2019-04" db="EMBL/GenBank/DDBJ databases">
        <authorList>
            <person name="Liu Q."/>
            <person name="Xin Y.-H."/>
        </authorList>
    </citation>
    <scope>NUCLEOTIDE SEQUENCE [LARGE SCALE GENOMIC DNA]</scope>
    <source>
        <strain evidence="2 3">AM23</strain>
    </source>
</reference>
<evidence type="ECO:0000313" key="2">
    <source>
        <dbReference type="EMBL" id="THJ64605.1"/>
    </source>
</evidence>
<dbReference type="Proteomes" id="UP000305233">
    <property type="component" value="Unassembled WGS sequence"/>
</dbReference>
<keyword evidence="3" id="KW-1185">Reference proteome</keyword>
<keyword evidence="1" id="KW-0812">Transmembrane</keyword>
<dbReference type="OrthoDB" id="4420630at2"/>
<dbReference type="AlphaFoldDB" id="A0A4S5DZY9"/>
<evidence type="ECO:0000313" key="3">
    <source>
        <dbReference type="Proteomes" id="UP000305233"/>
    </source>
</evidence>
<proteinExistence type="predicted"/>
<evidence type="ECO:0000256" key="1">
    <source>
        <dbReference type="SAM" id="Phobius"/>
    </source>
</evidence>
<sequence length="133" mass="13960">MAIALPCGTVIAALLGLLAAMLRIGESNPLVIGVVFAVCFIFPATLLVYILVVDRSTMKGAAERPEESVEFGWYDKAAAGALGDIVVVAGITALVLSFIPDKFALDPGLLLAGVVCLAFVSVGVRYLIQRHRS</sequence>